<proteinExistence type="predicted"/>
<dbReference type="EMBL" id="HBUE01180500">
    <property type="protein sequence ID" value="CAG6519959.1"/>
    <property type="molecule type" value="Transcribed_RNA"/>
</dbReference>
<sequence>MESLFRNFHRLGDEFRAGRVPVCHEFQVGMDLCHGCRTVFLRKLVPEVLQECLVQVSVGFDVFCHAAWMKHVLIFLSNLPSNFCLPLNCLNPKLFSFNLKIM</sequence>
<organism evidence="1">
    <name type="scientific">Culex pipiens</name>
    <name type="common">House mosquito</name>
    <dbReference type="NCBI Taxonomy" id="7175"/>
    <lineage>
        <taxon>Eukaryota</taxon>
        <taxon>Metazoa</taxon>
        <taxon>Ecdysozoa</taxon>
        <taxon>Arthropoda</taxon>
        <taxon>Hexapoda</taxon>
        <taxon>Insecta</taxon>
        <taxon>Pterygota</taxon>
        <taxon>Neoptera</taxon>
        <taxon>Endopterygota</taxon>
        <taxon>Diptera</taxon>
        <taxon>Nematocera</taxon>
        <taxon>Culicoidea</taxon>
        <taxon>Culicidae</taxon>
        <taxon>Culicinae</taxon>
        <taxon>Culicini</taxon>
        <taxon>Culex</taxon>
        <taxon>Culex</taxon>
    </lineage>
</organism>
<evidence type="ECO:0000313" key="1">
    <source>
        <dbReference type="EMBL" id="CAG6519959.1"/>
    </source>
</evidence>
<accession>A0A8D8GV05</accession>
<dbReference type="EMBL" id="HBUE01135941">
    <property type="protein sequence ID" value="CAG6498523.1"/>
    <property type="molecule type" value="Transcribed_RNA"/>
</dbReference>
<dbReference type="EMBL" id="HBUE01135942">
    <property type="protein sequence ID" value="CAG6498524.1"/>
    <property type="molecule type" value="Transcribed_RNA"/>
</dbReference>
<reference evidence="1" key="1">
    <citation type="submission" date="2021-05" db="EMBL/GenBank/DDBJ databases">
        <authorList>
            <person name="Alioto T."/>
            <person name="Alioto T."/>
            <person name="Gomez Garrido J."/>
        </authorList>
    </citation>
    <scope>NUCLEOTIDE SEQUENCE</scope>
</reference>
<dbReference type="AlphaFoldDB" id="A0A8D8GV05"/>
<dbReference type="EMBL" id="HBUE01286101">
    <property type="protein sequence ID" value="CAG6571521.1"/>
    <property type="molecule type" value="Transcribed_RNA"/>
</dbReference>
<name>A0A8D8GV05_CULPI</name>
<protein>
    <submittedName>
        <fullName evidence="1">(northern house mosquito) hypothetical protein</fullName>
    </submittedName>
</protein>